<organism evidence="3 4">
    <name type="scientific">Tepidamorphus gemmatus</name>
    <dbReference type="NCBI Taxonomy" id="747076"/>
    <lineage>
        <taxon>Bacteria</taxon>
        <taxon>Pseudomonadati</taxon>
        <taxon>Pseudomonadota</taxon>
        <taxon>Alphaproteobacteria</taxon>
        <taxon>Hyphomicrobiales</taxon>
        <taxon>Tepidamorphaceae</taxon>
        <taxon>Tepidamorphus</taxon>
    </lineage>
</organism>
<dbReference type="CDD" id="cd03443">
    <property type="entry name" value="PaaI_thioesterase"/>
    <property type="match status" value="1"/>
</dbReference>
<keyword evidence="1" id="KW-0378">Hydrolase</keyword>
<evidence type="ECO:0000313" key="3">
    <source>
        <dbReference type="EMBL" id="TCT08728.1"/>
    </source>
</evidence>
<dbReference type="NCBIfam" id="TIGR00369">
    <property type="entry name" value="unchar_dom_1"/>
    <property type="match status" value="1"/>
</dbReference>
<dbReference type="EMBL" id="SMAK01000008">
    <property type="protein sequence ID" value="TCT08728.1"/>
    <property type="molecule type" value="Genomic_DNA"/>
</dbReference>
<comment type="caution">
    <text evidence="3">The sequence shown here is derived from an EMBL/GenBank/DDBJ whole genome shotgun (WGS) entry which is preliminary data.</text>
</comment>
<accession>A0A4V2UYU1</accession>
<dbReference type="InterPro" id="IPR052723">
    <property type="entry name" value="Acyl-CoA_thioesterase_PaaI"/>
</dbReference>
<protein>
    <submittedName>
        <fullName evidence="3">Acyl-CoA thioesterase</fullName>
    </submittedName>
</protein>
<evidence type="ECO:0000259" key="2">
    <source>
        <dbReference type="Pfam" id="PF03061"/>
    </source>
</evidence>
<dbReference type="InterPro" id="IPR006683">
    <property type="entry name" value="Thioestr_dom"/>
</dbReference>
<sequence length="156" mass="16637">MATTGGGEDEAAKARRRVEDTVYGDPMMRSLGIVVEEAEPGRVVLSMTPTPQTANWYGIVHGGAIFTLADSAFGCASVSRGEETVANHCHVSFLSPGSVGEQLFATAEERYREGRNGIYDVTVRTAGGRIVAELRGWSRGLPPDRAPRIVGNAETV</sequence>
<dbReference type="InterPro" id="IPR003736">
    <property type="entry name" value="PAAI_dom"/>
</dbReference>
<dbReference type="RefSeq" id="WP_207903780.1">
    <property type="nucleotide sequence ID" value="NZ_SMAK01000008.1"/>
</dbReference>
<evidence type="ECO:0000256" key="1">
    <source>
        <dbReference type="ARBA" id="ARBA00022801"/>
    </source>
</evidence>
<dbReference type="PANTHER" id="PTHR42856:SF1">
    <property type="entry name" value="ACYL-COENZYME A THIOESTERASE PAAI"/>
    <property type="match status" value="1"/>
</dbReference>
<reference evidence="3 4" key="1">
    <citation type="submission" date="2019-03" db="EMBL/GenBank/DDBJ databases">
        <title>Genomic Encyclopedia of Type Strains, Phase IV (KMG-IV): sequencing the most valuable type-strain genomes for metagenomic binning, comparative biology and taxonomic classification.</title>
        <authorList>
            <person name="Goeker M."/>
        </authorList>
    </citation>
    <scope>NUCLEOTIDE SEQUENCE [LARGE SCALE GENOMIC DNA]</scope>
    <source>
        <strain evidence="3 4">DSM 19345</strain>
    </source>
</reference>
<dbReference type="InterPro" id="IPR029069">
    <property type="entry name" value="HotDog_dom_sf"/>
</dbReference>
<dbReference type="GO" id="GO:0016289">
    <property type="term" value="F:acyl-CoA hydrolase activity"/>
    <property type="evidence" value="ECO:0007669"/>
    <property type="project" value="UniProtKB-ARBA"/>
</dbReference>
<dbReference type="SUPFAM" id="SSF54637">
    <property type="entry name" value="Thioesterase/thiol ester dehydrase-isomerase"/>
    <property type="match status" value="1"/>
</dbReference>
<evidence type="ECO:0000313" key="4">
    <source>
        <dbReference type="Proteomes" id="UP000295678"/>
    </source>
</evidence>
<dbReference type="PANTHER" id="PTHR42856">
    <property type="entry name" value="ACYL-COENZYME A THIOESTERASE PAAI"/>
    <property type="match status" value="1"/>
</dbReference>
<dbReference type="AlphaFoldDB" id="A0A4V2UYU1"/>
<gene>
    <name evidence="3" type="ORF">EDC22_10840</name>
</gene>
<dbReference type="Gene3D" id="3.10.129.10">
    <property type="entry name" value="Hotdog Thioesterase"/>
    <property type="match status" value="1"/>
</dbReference>
<name>A0A4V2UYU1_9HYPH</name>
<proteinExistence type="predicted"/>
<dbReference type="Pfam" id="PF03061">
    <property type="entry name" value="4HBT"/>
    <property type="match status" value="1"/>
</dbReference>
<feature type="domain" description="Thioesterase" evidence="2">
    <location>
        <begin position="57"/>
        <end position="131"/>
    </location>
</feature>
<dbReference type="Proteomes" id="UP000295678">
    <property type="component" value="Unassembled WGS sequence"/>
</dbReference>
<keyword evidence="4" id="KW-1185">Reference proteome</keyword>